<evidence type="ECO:0000256" key="6">
    <source>
        <dbReference type="RuleBase" id="RU361235"/>
    </source>
</evidence>
<dbReference type="InterPro" id="IPR019826">
    <property type="entry name" value="Carboxylesterase_B_AS"/>
</dbReference>
<comment type="similarity">
    <text evidence="1 6">Belongs to the type-B carboxylesterase/lipase family.</text>
</comment>
<dbReference type="EC" id="3.1.1.-" evidence="6"/>
<dbReference type="SUPFAM" id="SSF53474">
    <property type="entry name" value="alpha/beta-Hydrolases"/>
    <property type="match status" value="1"/>
</dbReference>
<feature type="signal peptide" evidence="6">
    <location>
        <begin position="1"/>
        <end position="20"/>
    </location>
</feature>
<keyword evidence="2" id="KW-0719">Serine esterase</keyword>
<dbReference type="PANTHER" id="PTHR43142">
    <property type="entry name" value="CARBOXYLIC ESTER HYDROLASE"/>
    <property type="match status" value="1"/>
</dbReference>
<dbReference type="PROSITE" id="PS00122">
    <property type="entry name" value="CARBOXYLESTERASE_B_1"/>
    <property type="match status" value="1"/>
</dbReference>
<dbReference type="GO" id="GO:0052689">
    <property type="term" value="F:carboxylic ester hydrolase activity"/>
    <property type="evidence" value="ECO:0007669"/>
    <property type="project" value="UniProtKB-KW"/>
</dbReference>
<accession>A0A2U3T8K6</accession>
<evidence type="ECO:0000256" key="3">
    <source>
        <dbReference type="ARBA" id="ARBA00022801"/>
    </source>
</evidence>
<keyword evidence="4" id="KW-1015">Disulfide bond</keyword>
<evidence type="ECO:0000313" key="8">
    <source>
        <dbReference type="EMBL" id="ARM65389.1"/>
    </source>
</evidence>
<dbReference type="PANTHER" id="PTHR43142:SF1">
    <property type="entry name" value="CARBOXYLIC ESTER HYDROLASE"/>
    <property type="match status" value="1"/>
</dbReference>
<protein>
    <recommendedName>
        <fullName evidence="6">Carboxylic ester hydrolase</fullName>
        <ecNumber evidence="6">3.1.1.-</ecNumber>
    </recommendedName>
</protein>
<proteinExistence type="evidence at transcript level"/>
<evidence type="ECO:0000256" key="2">
    <source>
        <dbReference type="ARBA" id="ARBA00022487"/>
    </source>
</evidence>
<dbReference type="InterPro" id="IPR029058">
    <property type="entry name" value="AB_hydrolase_fold"/>
</dbReference>
<dbReference type="AlphaFoldDB" id="A0A2U3T8K6"/>
<evidence type="ECO:0000256" key="4">
    <source>
        <dbReference type="ARBA" id="ARBA00023157"/>
    </source>
</evidence>
<dbReference type="Pfam" id="PF00135">
    <property type="entry name" value="COesterase"/>
    <property type="match status" value="1"/>
</dbReference>
<evidence type="ECO:0000259" key="7">
    <source>
        <dbReference type="Pfam" id="PF00135"/>
    </source>
</evidence>
<keyword evidence="6" id="KW-0732">Signal</keyword>
<keyword evidence="3 6" id="KW-0378">Hydrolase</keyword>
<feature type="chain" id="PRO_5015368495" description="Carboxylic ester hydrolase" evidence="6">
    <location>
        <begin position="21"/>
        <end position="542"/>
    </location>
</feature>
<evidence type="ECO:0000256" key="5">
    <source>
        <dbReference type="ARBA" id="ARBA00023180"/>
    </source>
</evidence>
<evidence type="ECO:0000256" key="1">
    <source>
        <dbReference type="ARBA" id="ARBA00005964"/>
    </source>
</evidence>
<dbReference type="Gene3D" id="3.40.50.1820">
    <property type="entry name" value="alpha/beta hydrolase"/>
    <property type="match status" value="1"/>
</dbReference>
<organism evidence="8">
    <name type="scientific">Ectropis obliqua</name>
    <name type="common">Tea geometrid moth</name>
    <dbReference type="NCBI Taxonomy" id="248899"/>
    <lineage>
        <taxon>Eukaryota</taxon>
        <taxon>Metazoa</taxon>
        <taxon>Ecdysozoa</taxon>
        <taxon>Arthropoda</taxon>
        <taxon>Hexapoda</taxon>
        <taxon>Insecta</taxon>
        <taxon>Pterygota</taxon>
        <taxon>Neoptera</taxon>
        <taxon>Endopterygota</taxon>
        <taxon>Lepidoptera</taxon>
        <taxon>Glossata</taxon>
        <taxon>Ditrysia</taxon>
        <taxon>Geometroidea</taxon>
        <taxon>Geometridae</taxon>
        <taxon>Ennominae</taxon>
        <taxon>Ectropis</taxon>
    </lineage>
</organism>
<reference evidence="8" key="1">
    <citation type="submission" date="2016-04" db="EMBL/GenBank/DDBJ databases">
        <title>Molecular identification and expression profiling of carboxylesterase genes associated with odorant degradation in the tea geometrid, Ectropis obliqua Prout.</title>
        <authorList>
            <person name="Mao T.-F."/>
            <person name="Zhang Y.-X."/>
            <person name="Wu J.-J."/>
            <person name="Sun L."/>
        </authorList>
    </citation>
    <scope>NUCLEOTIDE SEQUENCE</scope>
</reference>
<name>A0A2U3T8K6_ECTOB</name>
<sequence>MKYIKNVVLFTLFAMNLVDQPAPEVVIEQGILSGKVSADGSFFQYFGIPYATTNSSTRFKAPLPPPSWKGVFRAVDEIYSCPQKGFLGSIKGEEDCLKINVYVPSMAKRPLPVMVYIHGGAFYLGSGGTLLYAGDFLVQHEVILVTFNYRLGVLGFTCLNIKEAPGNAGLKDQIAALRWVKKNIAAFGGDPDNITLFGQSAGGASTSLLLASPLTEGLFNKAIVQSGSAIANWGTDRDPISTARLIAKTLGYSVTDPKDIYNIFSKTPYKELVAAYPKKPIGKYLDTELLYLPCIEKSFAGEEAVISELPFNLINKKPKDIPLMFGATSREGLFLTAMDTEETIKERDKKYLFASDLKFPSEEEAERIDNMTREVYFGKERMSMKTIANISDLMTDLYFGLPGVFESEIMVKKIKSPVYNYYFDYSGGRNFLKYLTGNKNESGACHADELLYLFRGDMWPFPIDKRDRKMIYHMTKMWTDFAKYSNPTPDSSDVPVKWTPTTQKKLNFLYIDEELKMGPIPNPERYQLWKDIYDKYRKTDYS</sequence>
<keyword evidence="5" id="KW-0325">Glycoprotein</keyword>
<dbReference type="EMBL" id="KX015860">
    <property type="protein sequence ID" value="ARM65389.1"/>
    <property type="molecule type" value="mRNA"/>
</dbReference>
<dbReference type="InterPro" id="IPR002018">
    <property type="entry name" value="CarbesteraseB"/>
</dbReference>
<feature type="domain" description="Carboxylesterase type B" evidence="7">
    <location>
        <begin position="22"/>
        <end position="529"/>
    </location>
</feature>